<feature type="transmembrane region" description="Helical" evidence="6">
    <location>
        <begin position="76"/>
        <end position="94"/>
    </location>
</feature>
<dbReference type="Pfam" id="PF01810">
    <property type="entry name" value="LysE"/>
    <property type="match status" value="1"/>
</dbReference>
<dbReference type="InterPro" id="IPR001123">
    <property type="entry name" value="LeuE-type"/>
</dbReference>
<keyword evidence="2" id="KW-1003">Cell membrane</keyword>
<reference evidence="8" key="1">
    <citation type="journal article" date="2019" name="Int. J. Syst. Evol. Microbiol.">
        <title>The Global Catalogue of Microorganisms (GCM) 10K type strain sequencing project: providing services to taxonomists for standard genome sequencing and annotation.</title>
        <authorList>
            <consortium name="The Broad Institute Genomics Platform"/>
            <consortium name="The Broad Institute Genome Sequencing Center for Infectious Disease"/>
            <person name="Wu L."/>
            <person name="Ma J."/>
        </authorList>
    </citation>
    <scope>NUCLEOTIDE SEQUENCE [LARGE SCALE GENOMIC DNA]</scope>
    <source>
        <strain evidence="8">SYNS20</strain>
    </source>
</reference>
<gene>
    <name evidence="7" type="ORF">ACFQVC_05425</name>
</gene>
<comment type="subcellular location">
    <subcellularLocation>
        <location evidence="1">Cell membrane</location>
        <topology evidence="1">Multi-pass membrane protein</topology>
    </subcellularLocation>
</comment>
<comment type="caution">
    <text evidence="7">The sequence shown here is derived from an EMBL/GenBank/DDBJ whole genome shotgun (WGS) entry which is preliminary data.</text>
</comment>
<feature type="transmembrane region" description="Helical" evidence="6">
    <location>
        <begin position="6"/>
        <end position="27"/>
    </location>
</feature>
<accession>A0ABW2JCX2</accession>
<keyword evidence="4 6" id="KW-1133">Transmembrane helix</keyword>
<proteinExistence type="predicted"/>
<feature type="transmembrane region" description="Helical" evidence="6">
    <location>
        <begin position="202"/>
        <end position="220"/>
    </location>
</feature>
<evidence type="ECO:0000313" key="7">
    <source>
        <dbReference type="EMBL" id="MFC7303657.1"/>
    </source>
</evidence>
<keyword evidence="8" id="KW-1185">Reference proteome</keyword>
<dbReference type="RefSeq" id="WP_381826950.1">
    <property type="nucleotide sequence ID" value="NZ_JBHTCF010000001.1"/>
</dbReference>
<evidence type="ECO:0000256" key="2">
    <source>
        <dbReference type="ARBA" id="ARBA00022475"/>
    </source>
</evidence>
<evidence type="ECO:0000256" key="3">
    <source>
        <dbReference type="ARBA" id="ARBA00022692"/>
    </source>
</evidence>
<feature type="transmembrane region" description="Helical" evidence="6">
    <location>
        <begin position="39"/>
        <end position="64"/>
    </location>
</feature>
<evidence type="ECO:0000313" key="8">
    <source>
        <dbReference type="Proteomes" id="UP001596523"/>
    </source>
</evidence>
<dbReference type="Proteomes" id="UP001596523">
    <property type="component" value="Unassembled WGS sequence"/>
</dbReference>
<dbReference type="PANTHER" id="PTHR30086">
    <property type="entry name" value="ARGININE EXPORTER PROTEIN ARGO"/>
    <property type="match status" value="1"/>
</dbReference>
<name>A0ABW2JCX2_9ACTN</name>
<dbReference type="EMBL" id="JBHTCF010000001">
    <property type="protein sequence ID" value="MFC7303657.1"/>
    <property type="molecule type" value="Genomic_DNA"/>
</dbReference>
<protein>
    <submittedName>
        <fullName evidence="7">LysE family transporter</fullName>
    </submittedName>
</protein>
<keyword evidence="3 6" id="KW-0812">Transmembrane</keyword>
<organism evidence="7 8">
    <name type="scientific">Streptomyces monticola</name>
    <dbReference type="NCBI Taxonomy" id="2666263"/>
    <lineage>
        <taxon>Bacteria</taxon>
        <taxon>Bacillati</taxon>
        <taxon>Actinomycetota</taxon>
        <taxon>Actinomycetes</taxon>
        <taxon>Kitasatosporales</taxon>
        <taxon>Streptomycetaceae</taxon>
        <taxon>Streptomyces</taxon>
    </lineage>
</organism>
<dbReference type="PANTHER" id="PTHR30086:SF20">
    <property type="entry name" value="ARGININE EXPORTER PROTEIN ARGO-RELATED"/>
    <property type="match status" value="1"/>
</dbReference>
<evidence type="ECO:0000256" key="4">
    <source>
        <dbReference type="ARBA" id="ARBA00022989"/>
    </source>
</evidence>
<feature type="transmembrane region" description="Helical" evidence="6">
    <location>
        <begin position="130"/>
        <end position="153"/>
    </location>
</feature>
<feature type="transmembrane region" description="Helical" evidence="6">
    <location>
        <begin position="165"/>
        <end position="190"/>
    </location>
</feature>
<evidence type="ECO:0000256" key="1">
    <source>
        <dbReference type="ARBA" id="ARBA00004651"/>
    </source>
</evidence>
<keyword evidence="5 6" id="KW-0472">Membrane</keyword>
<sequence>MYEAMVAGLWAGYGLAVPVGAVAVLMVNMTARTSFRVGLAAALGAAAADALYAVAAVLGGAALAGAVRPFAGPLRWAAFAILVVMAVRIGRGAFRGHTGEARERASPGGARISGGEVTVGGGGVRPLRSFLVFFGLTALNPWPALYFVALILGRQAHEHRGGIENAAYVAAIVVASASWQILLAGGGAVFGRALTGPRGRSLTALVSSGLILALATGTVLNG</sequence>
<evidence type="ECO:0000256" key="5">
    <source>
        <dbReference type="ARBA" id="ARBA00023136"/>
    </source>
</evidence>
<evidence type="ECO:0000256" key="6">
    <source>
        <dbReference type="SAM" id="Phobius"/>
    </source>
</evidence>